<dbReference type="EMBL" id="BAAAZO010000003">
    <property type="protein sequence ID" value="GAA3609894.1"/>
    <property type="molecule type" value="Genomic_DNA"/>
</dbReference>
<feature type="transmembrane region" description="Helical" evidence="1">
    <location>
        <begin position="102"/>
        <end position="122"/>
    </location>
</feature>
<keyword evidence="1" id="KW-0812">Transmembrane</keyword>
<dbReference type="Pfam" id="PF19853">
    <property type="entry name" value="DUF6328"/>
    <property type="match status" value="1"/>
</dbReference>
<keyword evidence="1" id="KW-0472">Membrane</keyword>
<reference evidence="3" key="1">
    <citation type="journal article" date="2019" name="Int. J. Syst. Evol. Microbiol.">
        <title>The Global Catalogue of Microorganisms (GCM) 10K type strain sequencing project: providing services to taxonomists for standard genome sequencing and annotation.</title>
        <authorList>
            <consortium name="The Broad Institute Genomics Platform"/>
            <consortium name="The Broad Institute Genome Sequencing Center for Infectious Disease"/>
            <person name="Wu L."/>
            <person name="Ma J."/>
        </authorList>
    </citation>
    <scope>NUCLEOTIDE SEQUENCE [LARGE SCALE GENOMIC DNA]</scope>
    <source>
        <strain evidence="3">JCM 16902</strain>
    </source>
</reference>
<keyword evidence="1" id="KW-1133">Transmembrane helix</keyword>
<proteinExistence type="predicted"/>
<protein>
    <submittedName>
        <fullName evidence="2">DUF6328 family protein</fullName>
    </submittedName>
</protein>
<feature type="transmembrane region" description="Helical" evidence="1">
    <location>
        <begin position="61"/>
        <end position="82"/>
    </location>
</feature>
<dbReference type="RefSeq" id="WP_231487324.1">
    <property type="nucleotide sequence ID" value="NZ_BAAAZO010000003.1"/>
</dbReference>
<accession>A0ABP6ZID1</accession>
<evidence type="ECO:0000256" key="1">
    <source>
        <dbReference type="SAM" id="Phobius"/>
    </source>
</evidence>
<evidence type="ECO:0000313" key="3">
    <source>
        <dbReference type="Proteomes" id="UP001501074"/>
    </source>
</evidence>
<organism evidence="2 3">
    <name type="scientific">Kineosporia mesophila</name>
    <dbReference type="NCBI Taxonomy" id="566012"/>
    <lineage>
        <taxon>Bacteria</taxon>
        <taxon>Bacillati</taxon>
        <taxon>Actinomycetota</taxon>
        <taxon>Actinomycetes</taxon>
        <taxon>Kineosporiales</taxon>
        <taxon>Kineosporiaceae</taxon>
        <taxon>Kineosporia</taxon>
    </lineage>
</organism>
<comment type="caution">
    <text evidence="2">The sequence shown here is derived from an EMBL/GenBank/DDBJ whole genome shotgun (WGS) entry which is preliminary data.</text>
</comment>
<evidence type="ECO:0000313" key="2">
    <source>
        <dbReference type="EMBL" id="GAA3609894.1"/>
    </source>
</evidence>
<dbReference type="InterPro" id="IPR046291">
    <property type="entry name" value="DUF6328"/>
</dbReference>
<feature type="transmembrane region" description="Helical" evidence="1">
    <location>
        <begin position="129"/>
        <end position="149"/>
    </location>
</feature>
<dbReference type="Proteomes" id="UP001501074">
    <property type="component" value="Unassembled WGS sequence"/>
</dbReference>
<name>A0ABP6ZID1_9ACTN</name>
<gene>
    <name evidence="2" type="ORF">GCM10022223_27460</name>
</gene>
<sequence length="171" mass="18740">MIMVSERRPNETPSERADRNFGDLLQELRVTQTGVQILFAFLLTLPLQSRFESLDAWERDVYVASLLLSAMATVCLIAPVAYHRAVFSLHKKPLVVRVAARFAIGGLFFLALAICCAVDLVLDLVLGRGTALVITGGLALVLLATWVIFPLLQRVGDLPEDAAESTPPEDH</sequence>
<keyword evidence="3" id="KW-1185">Reference proteome</keyword>